<dbReference type="GeneID" id="116660253"/>
<evidence type="ECO:0000313" key="2">
    <source>
        <dbReference type="RefSeq" id="XP_032325014.1"/>
    </source>
</evidence>
<name>A0A8B8S5R3_CAMFR</name>
<sequence>MFSQHQAPPPVDGELEPALSAQQQPELLHCAVVAPASGQLPSLHNYCSKDEIPIRKYADGTINGEEVMENLKTKLCGGEKGPCCTCPKTKAEKQAEKEEAEGCKVFKISLHNAIFMPRITHLPAPELGGTSGPELLLILQLLCP</sequence>
<evidence type="ECO:0000313" key="1">
    <source>
        <dbReference type="Proteomes" id="UP000694856"/>
    </source>
</evidence>
<gene>
    <name evidence="2" type="primary">LOC116660253</name>
</gene>
<protein>
    <submittedName>
        <fullName evidence="2">Insulin-like growth factor 1 receptor</fullName>
    </submittedName>
</protein>
<accession>A0A8B8S5R3</accession>
<proteinExistence type="predicted"/>
<reference evidence="2" key="1">
    <citation type="submission" date="2025-08" db="UniProtKB">
        <authorList>
            <consortium name="RefSeq"/>
        </authorList>
    </citation>
    <scope>IDENTIFICATION</scope>
    <source>
        <tissue evidence="2">Ear skin</tissue>
    </source>
</reference>
<dbReference type="KEGG" id="cfr:116660253"/>
<organism evidence="1 2">
    <name type="scientific">Camelus ferus</name>
    <name type="common">Wild bactrian camel</name>
    <name type="synonym">Camelus bactrianus ferus</name>
    <dbReference type="NCBI Taxonomy" id="419612"/>
    <lineage>
        <taxon>Eukaryota</taxon>
        <taxon>Metazoa</taxon>
        <taxon>Chordata</taxon>
        <taxon>Craniata</taxon>
        <taxon>Vertebrata</taxon>
        <taxon>Euteleostomi</taxon>
        <taxon>Mammalia</taxon>
        <taxon>Eutheria</taxon>
        <taxon>Laurasiatheria</taxon>
        <taxon>Artiodactyla</taxon>
        <taxon>Tylopoda</taxon>
        <taxon>Camelidae</taxon>
        <taxon>Camelus</taxon>
    </lineage>
</organism>
<dbReference type="RefSeq" id="XP_032325014.1">
    <property type="nucleotide sequence ID" value="XM_032469123.1"/>
</dbReference>
<keyword evidence="1" id="KW-1185">Reference proteome</keyword>
<dbReference type="Proteomes" id="UP000694856">
    <property type="component" value="Chromosome 27"/>
</dbReference>
<dbReference type="AlphaFoldDB" id="A0A8B8S5R3"/>